<evidence type="ECO:0000313" key="3">
    <source>
        <dbReference type="Proteomes" id="UP000799539"/>
    </source>
</evidence>
<organism evidence="2 3">
    <name type="scientific">Cercospora zeae-maydis SCOH1-5</name>
    <dbReference type="NCBI Taxonomy" id="717836"/>
    <lineage>
        <taxon>Eukaryota</taxon>
        <taxon>Fungi</taxon>
        <taxon>Dikarya</taxon>
        <taxon>Ascomycota</taxon>
        <taxon>Pezizomycotina</taxon>
        <taxon>Dothideomycetes</taxon>
        <taxon>Dothideomycetidae</taxon>
        <taxon>Mycosphaerellales</taxon>
        <taxon>Mycosphaerellaceae</taxon>
        <taxon>Cercospora</taxon>
    </lineage>
</organism>
<evidence type="ECO:0000313" key="2">
    <source>
        <dbReference type="EMBL" id="KAF2206933.1"/>
    </source>
</evidence>
<dbReference type="EMBL" id="ML992709">
    <property type="protein sequence ID" value="KAF2206933.1"/>
    <property type="molecule type" value="Genomic_DNA"/>
</dbReference>
<evidence type="ECO:0000256" key="1">
    <source>
        <dbReference type="SAM" id="MobiDB-lite"/>
    </source>
</evidence>
<feature type="region of interest" description="Disordered" evidence="1">
    <location>
        <begin position="72"/>
        <end position="94"/>
    </location>
</feature>
<sequence>MDISTLAPFASSYVYVCVHEGGTNWHVDQPVQECEFEQKEMEIMVTQYETSTEEQDHDEKKLKITEKPRLRTAQSTDTMLRSGSGTSKLAPRLSTSPGALRSKLILRCETQSTWTRRALSAAASCGTTSQETHQSSRSTLWYLKMADYLLVTASNRRHLQELESNCHIIASTCISPTKSIEHAVSIGIKRGTAKRQVSIPQKPGCEGKSVMADEERMASGQLTADVADCAAIQEPEIQDIASVPIASSMTCGGGTSGSTTHAMCNAEHCGLHTP</sequence>
<accession>A0A6A6F0J2</accession>
<protein>
    <submittedName>
        <fullName evidence="2">Uncharacterized protein</fullName>
    </submittedName>
</protein>
<dbReference type="Proteomes" id="UP000799539">
    <property type="component" value="Unassembled WGS sequence"/>
</dbReference>
<keyword evidence="3" id="KW-1185">Reference proteome</keyword>
<gene>
    <name evidence="2" type="ORF">CERZMDRAFT_102898</name>
</gene>
<dbReference type="AlphaFoldDB" id="A0A6A6F0J2"/>
<reference evidence="2" key="1">
    <citation type="journal article" date="2020" name="Stud. Mycol.">
        <title>101 Dothideomycetes genomes: a test case for predicting lifestyles and emergence of pathogens.</title>
        <authorList>
            <person name="Haridas S."/>
            <person name="Albert R."/>
            <person name="Binder M."/>
            <person name="Bloem J."/>
            <person name="Labutti K."/>
            <person name="Salamov A."/>
            <person name="Andreopoulos B."/>
            <person name="Baker S."/>
            <person name="Barry K."/>
            <person name="Bills G."/>
            <person name="Bluhm B."/>
            <person name="Cannon C."/>
            <person name="Castanera R."/>
            <person name="Culley D."/>
            <person name="Daum C."/>
            <person name="Ezra D."/>
            <person name="Gonzalez J."/>
            <person name="Henrissat B."/>
            <person name="Kuo A."/>
            <person name="Liang C."/>
            <person name="Lipzen A."/>
            <person name="Lutzoni F."/>
            <person name="Magnuson J."/>
            <person name="Mondo S."/>
            <person name="Nolan M."/>
            <person name="Ohm R."/>
            <person name="Pangilinan J."/>
            <person name="Park H.-J."/>
            <person name="Ramirez L."/>
            <person name="Alfaro M."/>
            <person name="Sun H."/>
            <person name="Tritt A."/>
            <person name="Yoshinaga Y."/>
            <person name="Zwiers L.-H."/>
            <person name="Turgeon B."/>
            <person name="Goodwin S."/>
            <person name="Spatafora J."/>
            <person name="Crous P."/>
            <person name="Grigoriev I."/>
        </authorList>
    </citation>
    <scope>NUCLEOTIDE SEQUENCE</scope>
    <source>
        <strain evidence="2">SCOH1-5</strain>
    </source>
</reference>
<name>A0A6A6F0J2_9PEZI</name>
<proteinExistence type="predicted"/>